<accession>A0A8S1APJ6</accession>
<evidence type="ECO:0000313" key="2">
    <source>
        <dbReference type="Proteomes" id="UP000494106"/>
    </source>
</evidence>
<dbReference type="OrthoDB" id="7483346at2759"/>
<sequence>MIRRLDTALNPPAVFNGTVIPWSPVVKDLGLLIDSTLDWRTQVTHRVTKELSHTSTDFDPETIIYNEQNARCGVAQDLTSKSAKTNRQKFQTNTRDLLEDRRTLIL</sequence>
<name>A0A8S1APJ6_ARCPL</name>
<organism evidence="1 2">
    <name type="scientific">Arctia plantaginis</name>
    <name type="common">Wood tiger moth</name>
    <name type="synonym">Phalaena plantaginis</name>
    <dbReference type="NCBI Taxonomy" id="874455"/>
    <lineage>
        <taxon>Eukaryota</taxon>
        <taxon>Metazoa</taxon>
        <taxon>Ecdysozoa</taxon>
        <taxon>Arthropoda</taxon>
        <taxon>Hexapoda</taxon>
        <taxon>Insecta</taxon>
        <taxon>Pterygota</taxon>
        <taxon>Neoptera</taxon>
        <taxon>Endopterygota</taxon>
        <taxon>Lepidoptera</taxon>
        <taxon>Glossata</taxon>
        <taxon>Ditrysia</taxon>
        <taxon>Noctuoidea</taxon>
        <taxon>Erebidae</taxon>
        <taxon>Arctiinae</taxon>
        <taxon>Arctia</taxon>
    </lineage>
</organism>
<evidence type="ECO:0000313" key="1">
    <source>
        <dbReference type="EMBL" id="CAB3248458.1"/>
    </source>
</evidence>
<dbReference type="AlphaFoldDB" id="A0A8S1APJ6"/>
<comment type="caution">
    <text evidence="1">The sequence shown here is derived from an EMBL/GenBank/DDBJ whole genome shotgun (WGS) entry which is preliminary data.</text>
</comment>
<keyword evidence="2" id="KW-1185">Reference proteome</keyword>
<protein>
    <submittedName>
        <fullName evidence="1">Uncharacterized protein</fullName>
    </submittedName>
</protein>
<dbReference type="Proteomes" id="UP000494106">
    <property type="component" value="Unassembled WGS sequence"/>
</dbReference>
<gene>
    <name evidence="1" type="ORF">APLA_LOCUS11731</name>
</gene>
<proteinExistence type="predicted"/>
<reference evidence="1 2" key="1">
    <citation type="submission" date="2020-04" db="EMBL/GenBank/DDBJ databases">
        <authorList>
            <person name="Wallbank WR R."/>
            <person name="Pardo Diaz C."/>
            <person name="Kozak K."/>
            <person name="Martin S."/>
            <person name="Jiggins C."/>
            <person name="Moest M."/>
            <person name="Warren A I."/>
            <person name="Byers J.R.P. K."/>
            <person name="Montejo-Kovacevich G."/>
            <person name="Yen C E."/>
        </authorList>
    </citation>
    <scope>NUCLEOTIDE SEQUENCE [LARGE SCALE GENOMIC DNA]</scope>
</reference>
<dbReference type="EMBL" id="CADEBC010000534">
    <property type="protein sequence ID" value="CAB3248458.1"/>
    <property type="molecule type" value="Genomic_DNA"/>
</dbReference>